<dbReference type="Pfam" id="PF00126">
    <property type="entry name" value="HTH_1"/>
    <property type="match status" value="1"/>
</dbReference>
<name>A0ABS1E3I4_9GAMM</name>
<comment type="similarity">
    <text evidence="1">Belongs to the LysR transcriptional regulatory family.</text>
</comment>
<organism evidence="7 8">
    <name type="scientific">Halorhodospira neutriphila</name>
    <dbReference type="NCBI Taxonomy" id="168379"/>
    <lineage>
        <taxon>Bacteria</taxon>
        <taxon>Pseudomonadati</taxon>
        <taxon>Pseudomonadota</taxon>
        <taxon>Gammaproteobacteria</taxon>
        <taxon>Chromatiales</taxon>
        <taxon>Ectothiorhodospiraceae</taxon>
        <taxon>Halorhodospira</taxon>
    </lineage>
</organism>
<keyword evidence="8" id="KW-1185">Reference proteome</keyword>
<dbReference type="Proteomes" id="UP000738126">
    <property type="component" value="Unassembled WGS sequence"/>
</dbReference>
<accession>A0ABS1E3I4</accession>
<keyword evidence="3 7" id="KW-0238">DNA-binding</keyword>
<evidence type="ECO:0000256" key="5">
    <source>
        <dbReference type="ARBA" id="ARBA00023163"/>
    </source>
</evidence>
<dbReference type="PROSITE" id="PS50931">
    <property type="entry name" value="HTH_LYSR"/>
    <property type="match status" value="1"/>
</dbReference>
<dbReference type="InterPro" id="IPR036388">
    <property type="entry name" value="WH-like_DNA-bd_sf"/>
</dbReference>
<evidence type="ECO:0000256" key="1">
    <source>
        <dbReference type="ARBA" id="ARBA00009437"/>
    </source>
</evidence>
<dbReference type="InterPro" id="IPR005119">
    <property type="entry name" value="LysR_subst-bd"/>
</dbReference>
<dbReference type="InterPro" id="IPR000847">
    <property type="entry name" value="LysR_HTH_N"/>
</dbReference>
<dbReference type="PANTHER" id="PTHR30346">
    <property type="entry name" value="TRANSCRIPTIONAL DUAL REGULATOR HCAR-RELATED"/>
    <property type="match status" value="1"/>
</dbReference>
<dbReference type="SUPFAM" id="SSF53850">
    <property type="entry name" value="Periplasmic binding protein-like II"/>
    <property type="match status" value="1"/>
</dbReference>
<dbReference type="EMBL" id="NRSH01000022">
    <property type="protein sequence ID" value="MBK1726068.1"/>
    <property type="molecule type" value="Genomic_DNA"/>
</dbReference>
<dbReference type="Gene3D" id="3.40.190.10">
    <property type="entry name" value="Periplasmic binding protein-like II"/>
    <property type="match status" value="2"/>
</dbReference>
<dbReference type="GO" id="GO:0003677">
    <property type="term" value="F:DNA binding"/>
    <property type="evidence" value="ECO:0007669"/>
    <property type="project" value="UniProtKB-KW"/>
</dbReference>
<dbReference type="CDD" id="cd08411">
    <property type="entry name" value="PBP2_OxyR"/>
    <property type="match status" value="1"/>
</dbReference>
<protein>
    <submittedName>
        <fullName evidence="7">DNA-binding transcriptional regulator OxyR</fullName>
    </submittedName>
</protein>
<reference evidence="7 8" key="1">
    <citation type="journal article" date="2020" name="Microorganisms">
        <title>Osmotic Adaptation and Compatible Solute Biosynthesis of Phototrophic Bacteria as Revealed from Genome Analyses.</title>
        <authorList>
            <person name="Imhoff J.F."/>
            <person name="Rahn T."/>
            <person name="Kunzel S."/>
            <person name="Keller A."/>
            <person name="Neulinger S.C."/>
        </authorList>
    </citation>
    <scope>NUCLEOTIDE SEQUENCE [LARGE SCALE GENOMIC DNA]</scope>
    <source>
        <strain evidence="7 8">DSM 15116</strain>
    </source>
</reference>
<dbReference type="SUPFAM" id="SSF46785">
    <property type="entry name" value="Winged helix' DNA-binding domain"/>
    <property type="match status" value="1"/>
</dbReference>
<keyword evidence="4" id="KW-0010">Activator</keyword>
<sequence length="310" mass="33981">MNLRDLRYLVAVAEHGHFGRAARECYVSQPTLSTQLRKLEEYLAVQLVERNRRRVLLTPLGEALAERARAILAEVDDLVEVARAESEPMTGDLRLGVIPTAGPYLLPHAIPELRARYPRLRLRLREDLTQRLLDQLRAGGLDGAILAAPIPGEDLRSQPLCREPFYLAAPSGSALDREGPVRLAELQGVELMLLEEGHCLRDQALEVCRQAESGEAAQFRATSLETLRQMVAAGVGATLLPALAAATSRSGPDRGAVALRPFEAPEPSRQLALYWRRGSAREATFRELAETVRAVPALAEPRLNLASDAA</sequence>
<dbReference type="PANTHER" id="PTHR30346:SF26">
    <property type="entry name" value="HYDROGEN PEROXIDE-INDUCIBLE GENES ACTIVATOR"/>
    <property type="match status" value="1"/>
</dbReference>
<evidence type="ECO:0000256" key="4">
    <source>
        <dbReference type="ARBA" id="ARBA00023159"/>
    </source>
</evidence>
<evidence type="ECO:0000256" key="2">
    <source>
        <dbReference type="ARBA" id="ARBA00023015"/>
    </source>
</evidence>
<feature type="domain" description="HTH lysR-type" evidence="6">
    <location>
        <begin position="1"/>
        <end position="58"/>
    </location>
</feature>
<dbReference type="RefSeq" id="WP_200256811.1">
    <property type="nucleotide sequence ID" value="NZ_NRSH01000022.1"/>
</dbReference>
<evidence type="ECO:0000259" key="6">
    <source>
        <dbReference type="PROSITE" id="PS50931"/>
    </source>
</evidence>
<keyword evidence="2" id="KW-0805">Transcription regulation</keyword>
<dbReference type="InterPro" id="IPR036390">
    <property type="entry name" value="WH_DNA-bd_sf"/>
</dbReference>
<evidence type="ECO:0000313" key="8">
    <source>
        <dbReference type="Proteomes" id="UP000738126"/>
    </source>
</evidence>
<proteinExistence type="inferred from homology"/>
<dbReference type="Gene3D" id="1.10.10.10">
    <property type="entry name" value="Winged helix-like DNA-binding domain superfamily/Winged helix DNA-binding domain"/>
    <property type="match status" value="1"/>
</dbReference>
<evidence type="ECO:0000256" key="3">
    <source>
        <dbReference type="ARBA" id="ARBA00023125"/>
    </source>
</evidence>
<dbReference type="PRINTS" id="PR00039">
    <property type="entry name" value="HTHLYSR"/>
</dbReference>
<keyword evidence="5" id="KW-0804">Transcription</keyword>
<dbReference type="Pfam" id="PF03466">
    <property type="entry name" value="LysR_substrate"/>
    <property type="match status" value="1"/>
</dbReference>
<comment type="caution">
    <text evidence="7">The sequence shown here is derived from an EMBL/GenBank/DDBJ whole genome shotgun (WGS) entry which is preliminary data.</text>
</comment>
<evidence type="ECO:0000313" key="7">
    <source>
        <dbReference type="EMBL" id="MBK1726068.1"/>
    </source>
</evidence>
<gene>
    <name evidence="7" type="ORF">CKO13_03335</name>
</gene>